<dbReference type="AlphaFoldDB" id="A0A143PIP5"/>
<name>A0A143PIP5_LUTPR</name>
<dbReference type="Proteomes" id="UP000076079">
    <property type="component" value="Chromosome"/>
</dbReference>
<keyword evidence="1" id="KW-0732">Signal</keyword>
<evidence type="ECO:0000259" key="2">
    <source>
        <dbReference type="Pfam" id="PF12867"/>
    </source>
</evidence>
<dbReference type="RefSeq" id="WP_110169576.1">
    <property type="nucleotide sequence ID" value="NZ_CP015136.1"/>
</dbReference>
<dbReference type="Pfam" id="PF12867">
    <property type="entry name" value="DinB_2"/>
    <property type="match status" value="1"/>
</dbReference>
<keyword evidence="4" id="KW-1185">Reference proteome</keyword>
<evidence type="ECO:0000313" key="3">
    <source>
        <dbReference type="EMBL" id="AMY07649.1"/>
    </source>
</evidence>
<dbReference type="SUPFAM" id="SSF109854">
    <property type="entry name" value="DinB/YfiT-like putative metalloenzymes"/>
    <property type="match status" value="1"/>
</dbReference>
<dbReference type="STRING" id="1855912.LuPra_00823"/>
<dbReference type="Gene3D" id="1.20.120.450">
    <property type="entry name" value="dinb family like domain"/>
    <property type="match status" value="1"/>
</dbReference>
<feature type="domain" description="DinB-like" evidence="2">
    <location>
        <begin position="33"/>
        <end position="153"/>
    </location>
</feature>
<feature type="chain" id="PRO_5007511484" evidence="1">
    <location>
        <begin position="21"/>
        <end position="170"/>
    </location>
</feature>
<reference evidence="4" key="2">
    <citation type="submission" date="2016-04" db="EMBL/GenBank/DDBJ databases">
        <title>First Complete Genome Sequence of a Subdivision 6 Acidobacterium.</title>
        <authorList>
            <person name="Huang S."/>
            <person name="Vieira S."/>
            <person name="Bunk B."/>
            <person name="Riedel T."/>
            <person name="Sproeer C."/>
            <person name="Overmann J."/>
        </authorList>
    </citation>
    <scope>NUCLEOTIDE SEQUENCE [LARGE SCALE GENOMIC DNA]</scope>
    <source>
        <strain evidence="4">DSM 100886 HEG_-6_39</strain>
    </source>
</reference>
<dbReference type="InterPro" id="IPR034660">
    <property type="entry name" value="DinB/YfiT-like"/>
</dbReference>
<sequence length="170" mass="18077" precursor="true">MTKSATFTLCALLSAAPVAAQDNPLSTEVRQAWTRTWGNVAAAAEKMPEELYAFKPAPESQSFKDLIAHTADSAMGACSGFNGERKTAGAREMTTKAALVEAVKAAGAECEKAYGGMTDQAATQMITGPRGSRSRLGTLYGNVVHIEHEYAQMAVHFRLKGLVPPSSEPR</sequence>
<accession>A0A143PIP5</accession>
<gene>
    <name evidence="3" type="ORF">LuPra_00823</name>
</gene>
<feature type="signal peptide" evidence="1">
    <location>
        <begin position="1"/>
        <end position="20"/>
    </location>
</feature>
<organism evidence="3 4">
    <name type="scientific">Luteitalea pratensis</name>
    <dbReference type="NCBI Taxonomy" id="1855912"/>
    <lineage>
        <taxon>Bacteria</taxon>
        <taxon>Pseudomonadati</taxon>
        <taxon>Acidobacteriota</taxon>
        <taxon>Vicinamibacteria</taxon>
        <taxon>Vicinamibacterales</taxon>
        <taxon>Vicinamibacteraceae</taxon>
        <taxon>Luteitalea</taxon>
    </lineage>
</organism>
<dbReference type="OrthoDB" id="120106at2"/>
<proteinExistence type="predicted"/>
<dbReference type="KEGG" id="abac:LuPra_00823"/>
<evidence type="ECO:0000256" key="1">
    <source>
        <dbReference type="SAM" id="SignalP"/>
    </source>
</evidence>
<reference evidence="3 4" key="1">
    <citation type="journal article" date="2016" name="Genome Announc.">
        <title>First Complete Genome Sequence of a Subdivision 6 Acidobacterium Strain.</title>
        <authorList>
            <person name="Huang S."/>
            <person name="Vieira S."/>
            <person name="Bunk B."/>
            <person name="Riedel T."/>
            <person name="Sproer C."/>
            <person name="Overmann J."/>
        </authorList>
    </citation>
    <scope>NUCLEOTIDE SEQUENCE [LARGE SCALE GENOMIC DNA]</scope>
    <source>
        <strain evidence="4">DSM 100886 HEG_-6_39</strain>
    </source>
</reference>
<dbReference type="InterPro" id="IPR024775">
    <property type="entry name" value="DinB-like"/>
</dbReference>
<dbReference type="EMBL" id="CP015136">
    <property type="protein sequence ID" value="AMY07649.1"/>
    <property type="molecule type" value="Genomic_DNA"/>
</dbReference>
<evidence type="ECO:0000313" key="4">
    <source>
        <dbReference type="Proteomes" id="UP000076079"/>
    </source>
</evidence>
<protein>
    <submittedName>
        <fullName evidence="3">DinB superfamily protein</fullName>
    </submittedName>
</protein>